<dbReference type="EMBL" id="FMDM01000010">
    <property type="protein sequence ID" value="SCG67737.1"/>
    <property type="molecule type" value="Genomic_DNA"/>
</dbReference>
<dbReference type="SUPFAM" id="SSF56219">
    <property type="entry name" value="DNase I-like"/>
    <property type="match status" value="1"/>
</dbReference>
<keyword evidence="2" id="KW-0255">Endonuclease</keyword>
<dbReference type="STRING" id="745366.GA0070213_1103"/>
<dbReference type="GO" id="GO:0004527">
    <property type="term" value="F:exonuclease activity"/>
    <property type="evidence" value="ECO:0007669"/>
    <property type="project" value="UniProtKB-KW"/>
</dbReference>
<dbReference type="RefSeq" id="WP_245716462.1">
    <property type="nucleotide sequence ID" value="NZ_FMDM01000010.1"/>
</dbReference>
<dbReference type="InterPro" id="IPR036691">
    <property type="entry name" value="Endo/exonu/phosph_ase_sf"/>
</dbReference>
<proteinExistence type="predicted"/>
<dbReference type="Gene3D" id="3.60.10.10">
    <property type="entry name" value="Endonuclease/exonuclease/phosphatase"/>
    <property type="match status" value="1"/>
</dbReference>
<keyword evidence="3" id="KW-1185">Reference proteome</keyword>
<accession>A0A1C5JAW8</accession>
<keyword evidence="2" id="KW-0269">Exonuclease</keyword>
<feature type="compositionally biased region" description="Basic and acidic residues" evidence="1">
    <location>
        <begin position="13"/>
        <end position="27"/>
    </location>
</feature>
<name>A0A1C5JAW8_9ACTN</name>
<dbReference type="GO" id="GO:0004519">
    <property type="term" value="F:endonuclease activity"/>
    <property type="evidence" value="ECO:0007669"/>
    <property type="project" value="UniProtKB-KW"/>
</dbReference>
<feature type="region of interest" description="Disordered" evidence="1">
    <location>
        <begin position="1"/>
        <end position="57"/>
    </location>
</feature>
<evidence type="ECO:0000313" key="3">
    <source>
        <dbReference type="Proteomes" id="UP000199360"/>
    </source>
</evidence>
<keyword evidence="2" id="KW-0378">Hydrolase</keyword>
<evidence type="ECO:0000313" key="2">
    <source>
        <dbReference type="EMBL" id="SCG67737.1"/>
    </source>
</evidence>
<sequence>MPIPHTFGNPRAVPERGRPAAARERAARAGPAAARITGTPPPHPAGAPLSAPSTHRPARRARRALAVVFLLVVAGLPAGSSTGGGTGSGTLRVLQMNLCNSGRAGCWTGRAVPRAAEVIAAELPDVVTLNEVCRDDVDTLERALAGRHAGGRVVSAFQAAGDRPSGSATRCNNGQPYGIGLLARLDARGDRPEVHRGTYPAQDPADPEERVWLCLHAAAVLHACTTHLANTDGAVALAQCGQLVGAVVPAIRRAEGYAPTVLGGDLNLRAGGVPDVRSCVPPDYRRVDDGARQQIMATSDVTICCHRAVDMRGSTDHPALLATLTVGGGAPAGSSTIAR</sequence>
<feature type="compositionally biased region" description="Low complexity" evidence="1">
    <location>
        <begin position="28"/>
        <end position="38"/>
    </location>
</feature>
<keyword evidence="2" id="KW-0540">Nuclease</keyword>
<reference evidence="3" key="1">
    <citation type="submission" date="2016-06" db="EMBL/GenBank/DDBJ databases">
        <authorList>
            <person name="Varghese N."/>
            <person name="Submissions Spin"/>
        </authorList>
    </citation>
    <scope>NUCLEOTIDE SEQUENCE [LARGE SCALE GENOMIC DNA]</scope>
    <source>
        <strain evidence="3">DSM 45647</strain>
    </source>
</reference>
<gene>
    <name evidence="2" type="ORF">GA0070213_1103</name>
</gene>
<dbReference type="Proteomes" id="UP000199360">
    <property type="component" value="Unassembled WGS sequence"/>
</dbReference>
<protein>
    <submittedName>
        <fullName evidence="2">Endonuclease/Exonuclease/phosphatase family protein</fullName>
    </submittedName>
</protein>
<organism evidence="2 3">
    <name type="scientific">Micromonospora humi</name>
    <dbReference type="NCBI Taxonomy" id="745366"/>
    <lineage>
        <taxon>Bacteria</taxon>
        <taxon>Bacillati</taxon>
        <taxon>Actinomycetota</taxon>
        <taxon>Actinomycetes</taxon>
        <taxon>Micromonosporales</taxon>
        <taxon>Micromonosporaceae</taxon>
        <taxon>Micromonospora</taxon>
    </lineage>
</organism>
<dbReference type="AlphaFoldDB" id="A0A1C5JAW8"/>
<evidence type="ECO:0000256" key="1">
    <source>
        <dbReference type="SAM" id="MobiDB-lite"/>
    </source>
</evidence>